<name>A0A4Z2EN60_9TELE</name>
<evidence type="ECO:0000256" key="1">
    <source>
        <dbReference type="SAM" id="MobiDB-lite"/>
    </source>
</evidence>
<dbReference type="Proteomes" id="UP000314294">
    <property type="component" value="Unassembled WGS sequence"/>
</dbReference>
<gene>
    <name evidence="2" type="ORF">EYF80_059524</name>
</gene>
<dbReference type="AlphaFoldDB" id="A0A4Z2EN60"/>
<feature type="region of interest" description="Disordered" evidence="1">
    <location>
        <begin position="102"/>
        <end position="124"/>
    </location>
</feature>
<accession>A0A4Z2EN60</accession>
<sequence>MLVRRPCSVRLAPGPEAVKGAAEASVCCDEQLGVMWPRGRGRGPGDVSPLGHEQEEVLEEEEVVLEEEEVVSCGWLSQAVDMAVAVGRRLVSIDPRGDLLTELQQHRSGRDDPDDPDDPRVNMF</sequence>
<protein>
    <submittedName>
        <fullName evidence="2">Uncharacterized protein</fullName>
    </submittedName>
</protein>
<evidence type="ECO:0000313" key="2">
    <source>
        <dbReference type="EMBL" id="TNN30326.1"/>
    </source>
</evidence>
<comment type="caution">
    <text evidence="2">The sequence shown here is derived from an EMBL/GenBank/DDBJ whole genome shotgun (WGS) entry which is preliminary data.</text>
</comment>
<reference evidence="2 3" key="1">
    <citation type="submission" date="2019-03" db="EMBL/GenBank/DDBJ databases">
        <title>First draft genome of Liparis tanakae, snailfish: a comprehensive survey of snailfish specific genes.</title>
        <authorList>
            <person name="Kim W."/>
            <person name="Song I."/>
            <person name="Jeong J.-H."/>
            <person name="Kim D."/>
            <person name="Kim S."/>
            <person name="Ryu S."/>
            <person name="Song J.Y."/>
            <person name="Lee S.K."/>
        </authorList>
    </citation>
    <scope>NUCLEOTIDE SEQUENCE [LARGE SCALE GENOMIC DNA]</scope>
    <source>
        <tissue evidence="2">Muscle</tissue>
    </source>
</reference>
<organism evidence="2 3">
    <name type="scientific">Liparis tanakae</name>
    <name type="common">Tanaka's snailfish</name>
    <dbReference type="NCBI Taxonomy" id="230148"/>
    <lineage>
        <taxon>Eukaryota</taxon>
        <taxon>Metazoa</taxon>
        <taxon>Chordata</taxon>
        <taxon>Craniata</taxon>
        <taxon>Vertebrata</taxon>
        <taxon>Euteleostomi</taxon>
        <taxon>Actinopterygii</taxon>
        <taxon>Neopterygii</taxon>
        <taxon>Teleostei</taxon>
        <taxon>Neoteleostei</taxon>
        <taxon>Acanthomorphata</taxon>
        <taxon>Eupercaria</taxon>
        <taxon>Perciformes</taxon>
        <taxon>Cottioidei</taxon>
        <taxon>Cottales</taxon>
        <taxon>Liparidae</taxon>
        <taxon>Liparis</taxon>
    </lineage>
</organism>
<feature type="compositionally biased region" description="Basic and acidic residues" evidence="1">
    <location>
        <begin position="102"/>
        <end position="111"/>
    </location>
</feature>
<dbReference type="EMBL" id="SRLO01004619">
    <property type="protein sequence ID" value="TNN30326.1"/>
    <property type="molecule type" value="Genomic_DNA"/>
</dbReference>
<proteinExistence type="predicted"/>
<evidence type="ECO:0000313" key="3">
    <source>
        <dbReference type="Proteomes" id="UP000314294"/>
    </source>
</evidence>
<keyword evidence="3" id="KW-1185">Reference proteome</keyword>